<dbReference type="SUPFAM" id="SSF46785">
    <property type="entry name" value="Winged helix' DNA-binding domain"/>
    <property type="match status" value="1"/>
</dbReference>
<dbReference type="GO" id="GO:0043565">
    <property type="term" value="F:sequence-specific DNA binding"/>
    <property type="evidence" value="ECO:0007669"/>
    <property type="project" value="InterPro"/>
</dbReference>
<evidence type="ECO:0000313" key="5">
    <source>
        <dbReference type="EMBL" id="RMA77638.1"/>
    </source>
</evidence>
<keyword evidence="2" id="KW-0238">DNA-binding</keyword>
<evidence type="ECO:0000256" key="1">
    <source>
        <dbReference type="ARBA" id="ARBA00023015"/>
    </source>
</evidence>
<dbReference type="Pfam" id="PF01037">
    <property type="entry name" value="AsnC_trans_reg"/>
    <property type="match status" value="1"/>
</dbReference>
<protein>
    <submittedName>
        <fullName evidence="5">AsnC family transcriptional regulator</fullName>
    </submittedName>
</protein>
<reference evidence="5 6" key="1">
    <citation type="submission" date="2018-10" db="EMBL/GenBank/DDBJ databases">
        <title>Genomic Encyclopedia of Type Strains, Phase IV (KMG-IV): sequencing the most valuable type-strain genomes for metagenomic binning, comparative biology and taxonomic classification.</title>
        <authorList>
            <person name="Goeker M."/>
        </authorList>
    </citation>
    <scope>NUCLEOTIDE SEQUENCE [LARGE SCALE GENOMIC DNA]</scope>
    <source>
        <strain evidence="5 6">DSM 25080</strain>
    </source>
</reference>
<dbReference type="Proteomes" id="UP000267187">
    <property type="component" value="Unassembled WGS sequence"/>
</dbReference>
<evidence type="ECO:0000259" key="4">
    <source>
        <dbReference type="PROSITE" id="PS50956"/>
    </source>
</evidence>
<dbReference type="InterPro" id="IPR036388">
    <property type="entry name" value="WH-like_DNA-bd_sf"/>
</dbReference>
<gene>
    <name evidence="5" type="ORF">DFR27_2458</name>
</gene>
<keyword evidence="1" id="KW-0805">Transcription regulation</keyword>
<feature type="domain" description="HTH asnC-type" evidence="4">
    <location>
        <begin position="2"/>
        <end position="63"/>
    </location>
</feature>
<dbReference type="InterPro" id="IPR019888">
    <property type="entry name" value="Tscrpt_reg_AsnC-like"/>
</dbReference>
<dbReference type="InterPro" id="IPR000485">
    <property type="entry name" value="AsnC-type_HTH_dom"/>
</dbReference>
<dbReference type="CDD" id="cd00090">
    <property type="entry name" value="HTH_ARSR"/>
    <property type="match status" value="1"/>
</dbReference>
<dbReference type="InterPro" id="IPR019887">
    <property type="entry name" value="Tscrpt_reg_AsnC/Lrp_C"/>
</dbReference>
<dbReference type="OrthoDB" id="166264at2"/>
<dbReference type="GO" id="GO:0006355">
    <property type="term" value="P:regulation of DNA-templated transcription"/>
    <property type="evidence" value="ECO:0007669"/>
    <property type="project" value="UniProtKB-ARBA"/>
</dbReference>
<accession>A0A3M0A4D7</accession>
<dbReference type="SMART" id="SM00344">
    <property type="entry name" value="HTH_ASNC"/>
    <property type="match status" value="1"/>
</dbReference>
<dbReference type="PANTHER" id="PTHR30154">
    <property type="entry name" value="LEUCINE-RESPONSIVE REGULATORY PROTEIN"/>
    <property type="match status" value="1"/>
</dbReference>
<dbReference type="AlphaFoldDB" id="A0A3M0A4D7"/>
<dbReference type="InterPro" id="IPR036390">
    <property type="entry name" value="WH_DNA-bd_sf"/>
</dbReference>
<dbReference type="GO" id="GO:0043200">
    <property type="term" value="P:response to amino acid"/>
    <property type="evidence" value="ECO:0007669"/>
    <property type="project" value="TreeGrafter"/>
</dbReference>
<sequence length="161" mass="18047">MLDRLDLRILSLIQANGRLANKELAELVNLSPSACHQRFQRLQAEGWIKSFSAEVDVERLCSPVQCIASVSLSNHSPDTFRVLEEQVAATAEALDAYTVSGNCDFIIRFACANMTRYMELTSQLIDRCPEINNISTHVIMRESKRFSGYPLAELVANPLSR</sequence>
<dbReference type="InterPro" id="IPR011991">
    <property type="entry name" value="ArsR-like_HTH"/>
</dbReference>
<proteinExistence type="predicted"/>
<name>A0A3M0A4D7_9GAMM</name>
<dbReference type="SUPFAM" id="SSF54909">
    <property type="entry name" value="Dimeric alpha+beta barrel"/>
    <property type="match status" value="1"/>
</dbReference>
<organism evidence="5 6">
    <name type="scientific">Umboniibacter marinipuniceus</name>
    <dbReference type="NCBI Taxonomy" id="569599"/>
    <lineage>
        <taxon>Bacteria</taxon>
        <taxon>Pseudomonadati</taxon>
        <taxon>Pseudomonadota</taxon>
        <taxon>Gammaproteobacteria</taxon>
        <taxon>Cellvibrionales</taxon>
        <taxon>Cellvibrionaceae</taxon>
        <taxon>Umboniibacter</taxon>
    </lineage>
</organism>
<comment type="caution">
    <text evidence="5">The sequence shown here is derived from an EMBL/GenBank/DDBJ whole genome shotgun (WGS) entry which is preliminary data.</text>
</comment>
<evidence type="ECO:0000313" key="6">
    <source>
        <dbReference type="Proteomes" id="UP000267187"/>
    </source>
</evidence>
<dbReference type="PROSITE" id="PS50956">
    <property type="entry name" value="HTH_ASNC_2"/>
    <property type="match status" value="1"/>
</dbReference>
<dbReference type="PANTHER" id="PTHR30154:SF34">
    <property type="entry name" value="TRANSCRIPTIONAL REGULATOR AZLB"/>
    <property type="match status" value="1"/>
</dbReference>
<dbReference type="RefSeq" id="WP_121877758.1">
    <property type="nucleotide sequence ID" value="NZ_REFJ01000007.1"/>
</dbReference>
<dbReference type="EMBL" id="REFJ01000007">
    <property type="protein sequence ID" value="RMA77638.1"/>
    <property type="molecule type" value="Genomic_DNA"/>
</dbReference>
<keyword evidence="6" id="KW-1185">Reference proteome</keyword>
<evidence type="ECO:0000256" key="3">
    <source>
        <dbReference type="ARBA" id="ARBA00023163"/>
    </source>
</evidence>
<keyword evidence="3" id="KW-0804">Transcription</keyword>
<dbReference type="Pfam" id="PF13412">
    <property type="entry name" value="HTH_24"/>
    <property type="match status" value="1"/>
</dbReference>
<dbReference type="GO" id="GO:0005829">
    <property type="term" value="C:cytosol"/>
    <property type="evidence" value="ECO:0007669"/>
    <property type="project" value="TreeGrafter"/>
</dbReference>
<dbReference type="Gene3D" id="1.10.10.10">
    <property type="entry name" value="Winged helix-like DNA-binding domain superfamily/Winged helix DNA-binding domain"/>
    <property type="match status" value="1"/>
</dbReference>
<evidence type="ECO:0000256" key="2">
    <source>
        <dbReference type="ARBA" id="ARBA00023125"/>
    </source>
</evidence>
<dbReference type="Gene3D" id="3.30.70.920">
    <property type="match status" value="1"/>
</dbReference>
<dbReference type="PRINTS" id="PR00033">
    <property type="entry name" value="HTHASNC"/>
</dbReference>
<dbReference type="InterPro" id="IPR011008">
    <property type="entry name" value="Dimeric_a/b-barrel"/>
</dbReference>